<reference evidence="6" key="1">
    <citation type="submission" date="2022-08" db="EMBL/GenBank/DDBJ databases">
        <authorList>
            <person name="Kallberg Y."/>
            <person name="Tangrot J."/>
            <person name="Rosling A."/>
        </authorList>
    </citation>
    <scope>NUCLEOTIDE SEQUENCE</scope>
    <source>
        <strain evidence="6">Wild A</strain>
    </source>
</reference>
<feature type="region of interest" description="Disordered" evidence="3">
    <location>
        <begin position="1240"/>
        <end position="1263"/>
    </location>
</feature>
<dbReference type="PANTHER" id="PTHR23113">
    <property type="entry name" value="GUANINE NUCLEOTIDE EXCHANGE FACTOR"/>
    <property type="match status" value="1"/>
</dbReference>
<dbReference type="Pfam" id="PF00618">
    <property type="entry name" value="RasGEF_N"/>
    <property type="match status" value="1"/>
</dbReference>
<dbReference type="OrthoDB" id="10254377at2759"/>
<feature type="domain" description="Ras-GEF" evidence="4">
    <location>
        <begin position="1276"/>
        <end position="1591"/>
    </location>
</feature>
<feature type="compositionally biased region" description="Basic and acidic residues" evidence="3">
    <location>
        <begin position="987"/>
        <end position="996"/>
    </location>
</feature>
<dbReference type="PROSITE" id="PS50212">
    <property type="entry name" value="RASGEF_NTER"/>
    <property type="match status" value="1"/>
</dbReference>
<evidence type="ECO:0000256" key="1">
    <source>
        <dbReference type="ARBA" id="ARBA00022658"/>
    </source>
</evidence>
<dbReference type="Proteomes" id="UP001153678">
    <property type="component" value="Unassembled WGS sequence"/>
</dbReference>
<feature type="compositionally biased region" description="Basic and acidic residues" evidence="3">
    <location>
        <begin position="1053"/>
        <end position="1062"/>
    </location>
</feature>
<evidence type="ECO:0000313" key="6">
    <source>
        <dbReference type="EMBL" id="CAI2165062.1"/>
    </source>
</evidence>
<evidence type="ECO:0000259" key="4">
    <source>
        <dbReference type="PROSITE" id="PS50009"/>
    </source>
</evidence>
<dbReference type="GO" id="GO:0005085">
    <property type="term" value="F:guanyl-nucleotide exchange factor activity"/>
    <property type="evidence" value="ECO:0007669"/>
    <property type="project" value="UniProtKB-KW"/>
</dbReference>
<dbReference type="InterPro" id="IPR023578">
    <property type="entry name" value="Ras_GEF_dom_sf"/>
</dbReference>
<accession>A0A9W4WQR5</accession>
<dbReference type="EMBL" id="CAMKVN010000195">
    <property type="protein sequence ID" value="CAI2165062.1"/>
    <property type="molecule type" value="Genomic_DNA"/>
</dbReference>
<feature type="region of interest" description="Disordered" evidence="3">
    <location>
        <begin position="1"/>
        <end position="22"/>
    </location>
</feature>
<feature type="compositionally biased region" description="Polar residues" evidence="3">
    <location>
        <begin position="563"/>
        <end position="579"/>
    </location>
</feature>
<gene>
    <name evidence="6" type="ORF">FWILDA_LOCUS1881</name>
</gene>
<organism evidence="6 7">
    <name type="scientific">Funneliformis geosporum</name>
    <dbReference type="NCBI Taxonomy" id="1117311"/>
    <lineage>
        <taxon>Eukaryota</taxon>
        <taxon>Fungi</taxon>
        <taxon>Fungi incertae sedis</taxon>
        <taxon>Mucoromycota</taxon>
        <taxon>Glomeromycotina</taxon>
        <taxon>Glomeromycetes</taxon>
        <taxon>Glomerales</taxon>
        <taxon>Glomeraceae</taxon>
        <taxon>Funneliformis</taxon>
    </lineage>
</organism>
<dbReference type="SUPFAM" id="SSF48366">
    <property type="entry name" value="Ras GEF"/>
    <property type="match status" value="1"/>
</dbReference>
<feature type="region of interest" description="Disordered" evidence="3">
    <location>
        <begin position="1309"/>
        <end position="1342"/>
    </location>
</feature>
<dbReference type="GO" id="GO:0007265">
    <property type="term" value="P:Ras protein signal transduction"/>
    <property type="evidence" value="ECO:0007669"/>
    <property type="project" value="TreeGrafter"/>
</dbReference>
<feature type="region of interest" description="Disordered" evidence="3">
    <location>
        <begin position="955"/>
        <end position="1001"/>
    </location>
</feature>
<dbReference type="PROSITE" id="PS50009">
    <property type="entry name" value="RASGEF_CAT"/>
    <property type="match status" value="1"/>
</dbReference>
<dbReference type="InterPro" id="IPR036964">
    <property type="entry name" value="RASGEF_cat_dom_sf"/>
</dbReference>
<dbReference type="Gene3D" id="1.10.840.10">
    <property type="entry name" value="Ras guanine-nucleotide exchange factors catalytic domain"/>
    <property type="match status" value="1"/>
</dbReference>
<protein>
    <submittedName>
        <fullName evidence="6">9738_t:CDS:1</fullName>
    </submittedName>
</protein>
<name>A0A9W4WQR5_9GLOM</name>
<dbReference type="PANTHER" id="PTHR23113:SF363">
    <property type="entry name" value="PROTEIN SON OF SEVENLESS"/>
    <property type="match status" value="1"/>
</dbReference>
<comment type="caution">
    <text evidence="6">The sequence shown here is derived from an EMBL/GenBank/DDBJ whole genome shotgun (WGS) entry which is preliminary data.</text>
</comment>
<feature type="region of interest" description="Disordered" evidence="3">
    <location>
        <begin position="1133"/>
        <end position="1227"/>
    </location>
</feature>
<dbReference type="CDD" id="cd06224">
    <property type="entry name" value="REM"/>
    <property type="match status" value="1"/>
</dbReference>
<feature type="compositionally biased region" description="Low complexity" evidence="3">
    <location>
        <begin position="1169"/>
        <end position="1181"/>
    </location>
</feature>
<feature type="region of interest" description="Disordered" evidence="3">
    <location>
        <begin position="819"/>
        <end position="863"/>
    </location>
</feature>
<sequence>MDIKVGSTIIEESTDNSGITSNTEDNQHEIIEETTISAQLREESPPSIISNTTQQLSELPIISTNLNITAASKITSDVVVPTSTIGSNVAAHHKTDSRHQQSSTEAFVNDNVPLRTNSDIDTMKLANRRPREPRRSAPVPFRPTTEFDFQKKPRPISISNIILPNSVKGTGSSIAPNSEQEFHTKILNWPTQNYDDKLQSQKNLVGLNTRDNLVDDGEIIFDTTPWDQTGDILQPSSSLAQQSIFYIPQGRFSMTAAMHQVTNPSRAPEVPPLLPIKYGTEIFDQIKSDDDPRLIVWSISRAEERKQGSIISSITNVSSSKRWSIHGTLGRAGKTICGAGSKDKKDYRFEQKPSGNRKSNSTTEKVIMAATIEKLIEKLTSGIDYTFLTDFFLTYRTFITPLQLCNLLILRFDWALEDDNEQRRVVRVRTFVTLRHWLLNYFAYDFVPCRALRSKLVSYLNYLPSHPLVQHSPHDQRIVYGLKRVIRRLKRIYYRKGIMGILKSGTGRKSIKELKEMVESTNKEQHQHSEHYLDADVISVEHSGTAVDSSLPSKDKSKRTIMRGSTSTLGSILTPGTTDSEGEEFDALGHHFSSRSRISRPAVSRQSFEFSSSNSQHSDDDYSLKHTYENPISIFYNEKWTKSLPTLTSEIASNWEQDVAGVGHKNIEVVPELDLPIKQEEKIVNVKKKLRSSSMNDLSQQRKLQAEYNTWENNLRNDDVIMEEEEPPPLPPRRPRRHTFTTTQPIPTVQTPPSFFKGGFLNFPTRKPKKVVSQETISENFQDRTRKKRSLSLSEAICGIVENDDDEEDDEYDLSQIDHAGGVARRNSSPAYIGSASLRSDQQQEKDETSRRKISGRPSWPQKMSATMGKFAKVLFSEKNKIPGTSGSIPGRTGVIKMFCANPTDADTIDGSDDSVPIENFNNFTEEDFPIHVDGFSYVNESIEEEFFDTHQEVEMEEEMSFDETLPTESYLPPTPSTSVQEQESSENDKNLEGLENRQNTRSTRRNLKMWSLVPVIEVDDDEDTYISKMSPPDASLVSELRKEEEEMATSSEIKKIEDPQSARRRRRLAKVYELEEEGGVETNFVGSLPPEPSGDEMDLDIEEEEGEHDPSSHRLRRLPKVRDLRSVVTLKDIEEKSEPSSVVETHGEKGKSKEVERESLKGKDKSIIKPSSSRAISKSSNVTPGSPRKSSESSVKHIIITEPSSKKLTGQHDITTEPSSSSSQAPIKNLFYTRTSLDKPLPPLPFSDDQSRKPPSISSTLNSQSPYRSFILNYRSEVIAKQFCLIERDLLLKVHWEDLIQVGYTSTDKDTESAQELEDEKKKKDVKGKGKAKEVDEEQENNEFIKGEPRKRVRENGVDKVIERFNLSCDWVATEIVLTRSLEDRIRVIEKFIRIAQKCLQLSNFATLTQILLGLQSSPVERLRRTWTRIRKEDLRLLKELNEYISTFGNWKVIREAMRKSIDDSTILKALVKQGKRRGSDVRKINSGCIPFLGLYLQDLVFNAAVPSFIDPPSQPPTPSSPSFNLPSSPLYHQQPLINFHKHRTTATIIKRILTFQNLSREYSFYVDRNIYDKCFGLKGFEAKKLVVMDLDVDDFV</sequence>
<feature type="compositionally biased region" description="Basic and acidic residues" evidence="3">
    <location>
        <begin position="1320"/>
        <end position="1335"/>
    </location>
</feature>
<evidence type="ECO:0000313" key="7">
    <source>
        <dbReference type="Proteomes" id="UP001153678"/>
    </source>
</evidence>
<dbReference type="SMART" id="SM00229">
    <property type="entry name" value="RasGEFN"/>
    <property type="match status" value="1"/>
</dbReference>
<dbReference type="InterPro" id="IPR008937">
    <property type="entry name" value="Ras-like_GEF"/>
</dbReference>
<dbReference type="InterPro" id="IPR000651">
    <property type="entry name" value="Ras-like_Gua-exchang_fac_N"/>
</dbReference>
<proteinExistence type="predicted"/>
<dbReference type="Pfam" id="PF00617">
    <property type="entry name" value="RasGEF"/>
    <property type="match status" value="1"/>
</dbReference>
<feature type="compositionally biased region" description="Polar residues" evidence="3">
    <location>
        <begin position="1203"/>
        <end position="1227"/>
    </location>
</feature>
<keyword evidence="7" id="KW-1185">Reference proteome</keyword>
<evidence type="ECO:0000259" key="5">
    <source>
        <dbReference type="PROSITE" id="PS50212"/>
    </source>
</evidence>
<dbReference type="InterPro" id="IPR001895">
    <property type="entry name" value="RASGEF_cat_dom"/>
</dbReference>
<feature type="domain" description="N-terminal Ras-GEF" evidence="5">
    <location>
        <begin position="363"/>
        <end position="490"/>
    </location>
</feature>
<feature type="compositionally biased region" description="Basic and acidic residues" evidence="3">
    <location>
        <begin position="842"/>
        <end position="851"/>
    </location>
</feature>
<feature type="compositionally biased region" description="Basic and acidic residues" evidence="3">
    <location>
        <begin position="1146"/>
        <end position="1168"/>
    </location>
</feature>
<dbReference type="GO" id="GO:0005886">
    <property type="term" value="C:plasma membrane"/>
    <property type="evidence" value="ECO:0007669"/>
    <property type="project" value="TreeGrafter"/>
</dbReference>
<keyword evidence="1 2" id="KW-0344">Guanine-nucleotide releasing factor</keyword>
<evidence type="ECO:0000256" key="3">
    <source>
        <dbReference type="SAM" id="MobiDB-lite"/>
    </source>
</evidence>
<evidence type="ECO:0000256" key="2">
    <source>
        <dbReference type="PROSITE-ProRule" id="PRU00168"/>
    </source>
</evidence>
<feature type="region of interest" description="Disordered" evidence="3">
    <location>
        <begin position="1025"/>
        <end position="1063"/>
    </location>
</feature>
<dbReference type="Gene3D" id="1.20.870.10">
    <property type="entry name" value="Son of sevenless (SoS) protein Chain: S domain 1"/>
    <property type="match status" value="1"/>
</dbReference>
<dbReference type="SMART" id="SM00147">
    <property type="entry name" value="RasGEF"/>
    <property type="match status" value="1"/>
</dbReference>
<feature type="region of interest" description="Disordered" evidence="3">
    <location>
        <begin position="544"/>
        <end position="580"/>
    </location>
</feature>